<name>A0A6M3LE74_9ZZZZ</name>
<reference evidence="1" key="1">
    <citation type="submission" date="2020-03" db="EMBL/GenBank/DDBJ databases">
        <title>The deep terrestrial virosphere.</title>
        <authorList>
            <person name="Holmfeldt K."/>
            <person name="Nilsson E."/>
            <person name="Simone D."/>
            <person name="Lopez-Fernandez M."/>
            <person name="Wu X."/>
            <person name="de Brujin I."/>
            <person name="Lundin D."/>
            <person name="Andersson A."/>
            <person name="Bertilsson S."/>
            <person name="Dopson M."/>
        </authorList>
    </citation>
    <scope>NUCLEOTIDE SEQUENCE</scope>
    <source>
        <strain evidence="1">MM415B03306</strain>
    </source>
</reference>
<protein>
    <submittedName>
        <fullName evidence="1">Uncharacterized protein</fullName>
    </submittedName>
</protein>
<evidence type="ECO:0000313" key="1">
    <source>
        <dbReference type="EMBL" id="QJA91654.1"/>
    </source>
</evidence>
<gene>
    <name evidence="1" type="ORF">MM415B03306_0003</name>
</gene>
<organism evidence="1">
    <name type="scientific">viral metagenome</name>
    <dbReference type="NCBI Taxonomy" id="1070528"/>
    <lineage>
        <taxon>unclassified sequences</taxon>
        <taxon>metagenomes</taxon>
        <taxon>organismal metagenomes</taxon>
    </lineage>
</organism>
<dbReference type="EMBL" id="MT143003">
    <property type="protein sequence ID" value="QJA91654.1"/>
    <property type="molecule type" value="Genomic_DNA"/>
</dbReference>
<accession>A0A6M3LE74</accession>
<dbReference type="AlphaFoldDB" id="A0A6M3LE74"/>
<proteinExistence type="predicted"/>
<sequence>MAYLLTDDLNEVKIFDEKTGSTQSLFARDPSPQEQLAYERERVIQKKGKVQNRIRQTRLKFGLVILDHAQAAETAQDDGYALLSTTGEFVPLTIDLNGHDIPVDTAALEAQYARAYGADWARFIANLPAWKLFLLAKVPGHVERVASVVFEGSADYKQTMGEVDEEVDEGDTLGN</sequence>